<reference evidence="8 9" key="1">
    <citation type="submission" date="2017-03" db="EMBL/GenBank/DDBJ databases">
        <title>Genome analysis of Rhizobial strains effectives or ineffectives for nitrogen fixation isolated from bean seeds.</title>
        <authorList>
            <person name="Peralta H."/>
            <person name="Aguilar-Vera A."/>
            <person name="Mora Y."/>
            <person name="Vargas-Lagunas C."/>
            <person name="Girard L."/>
            <person name="Mora J."/>
        </authorList>
    </citation>
    <scope>NUCLEOTIDE SEQUENCE [LARGE SCALE GENOMIC DNA]</scope>
    <source>
        <strain evidence="8 9">CCGM3</strain>
    </source>
</reference>
<dbReference type="InterPro" id="IPR000595">
    <property type="entry name" value="cNMP-bd_dom"/>
</dbReference>
<evidence type="ECO:0000313" key="8">
    <source>
        <dbReference type="EMBL" id="RDJ02662.1"/>
    </source>
</evidence>
<dbReference type="Proteomes" id="UP000254939">
    <property type="component" value="Unassembled WGS sequence"/>
</dbReference>
<sequence>MNLDDVLRLLLDPITQFAALVVALFVARTLVRGRPTNRFIVHIAFFAILTILLVGHDVAPWTTVTGDEDLTHKMFIGVAKATWWAGGAMVLASSVRVFLIFERKPREGRLIQDLLVAFIYLGAALSIIAFVFDLPVRTLVATSGVFAIVLGLALQSTLNDVFSGIALNLGRPYTVGDWIEVEGGARGQVVETNWRSTHLLNDTNDLVIVPNSTLAKATLTNLTGADSVHGSKVVIRALPTRSPAVVEETMKTVLLSANTILKFPTPSVSITGLDGSAVEVELSFKVASLGQTGIAKNEIFDLVFRHAKAAGIQLSSAANALTEASPAENSKHPGTPWRLLTSIPLFSALTEDEMETVANSMKRCTFKKGVVIAPQNASMTSLMIVRSGVVSVERDEEDGRSEELTRLAPGDLFGERGVLMGAPEPATMRALTFVVVYEISKDHLASVMHERPALVEELSRLLAKRVETEEHLRADGNAGAEAHPVSLAAKIRHLFRLPHGSIN</sequence>
<dbReference type="GO" id="GO:0005886">
    <property type="term" value="C:plasma membrane"/>
    <property type="evidence" value="ECO:0007669"/>
    <property type="project" value="UniProtKB-SubCell"/>
</dbReference>
<feature type="transmembrane region" description="Helical" evidence="6">
    <location>
        <begin position="39"/>
        <end position="61"/>
    </location>
</feature>
<dbReference type="PIRSF" id="PIRSF026673">
    <property type="entry name" value="UCP026673_ion_chan"/>
    <property type="match status" value="1"/>
</dbReference>
<accession>A0A370KEL9</accession>
<dbReference type="OrthoDB" id="9775207at2"/>
<keyword evidence="2" id="KW-1003">Cell membrane</keyword>
<organism evidence="8 9">
    <name type="scientific">Rhizobium grahamii</name>
    <dbReference type="NCBI Taxonomy" id="1120045"/>
    <lineage>
        <taxon>Bacteria</taxon>
        <taxon>Pseudomonadati</taxon>
        <taxon>Pseudomonadota</taxon>
        <taxon>Alphaproteobacteria</taxon>
        <taxon>Hyphomicrobiales</taxon>
        <taxon>Rhizobiaceae</taxon>
        <taxon>Rhizobium/Agrobacterium group</taxon>
        <taxon>Rhizobium</taxon>
    </lineage>
</organism>
<keyword evidence="5 6" id="KW-0472">Membrane</keyword>
<evidence type="ECO:0000256" key="2">
    <source>
        <dbReference type="ARBA" id="ARBA00022475"/>
    </source>
</evidence>
<dbReference type="InterPro" id="IPR010920">
    <property type="entry name" value="LSM_dom_sf"/>
</dbReference>
<dbReference type="CDD" id="cd00038">
    <property type="entry name" value="CAP_ED"/>
    <property type="match status" value="1"/>
</dbReference>
<evidence type="ECO:0000256" key="3">
    <source>
        <dbReference type="ARBA" id="ARBA00022692"/>
    </source>
</evidence>
<evidence type="ECO:0000313" key="9">
    <source>
        <dbReference type="Proteomes" id="UP000254939"/>
    </source>
</evidence>
<dbReference type="InterPro" id="IPR011066">
    <property type="entry name" value="MscS_channel_C_sf"/>
</dbReference>
<comment type="subcellular location">
    <subcellularLocation>
        <location evidence="1">Cell membrane</location>
        <topology evidence="1">Multi-pass membrane protein</topology>
    </subcellularLocation>
</comment>
<comment type="caution">
    <text evidence="8">The sequence shown here is derived from an EMBL/GenBank/DDBJ whole genome shotgun (WGS) entry which is preliminary data.</text>
</comment>
<dbReference type="InterPro" id="IPR006685">
    <property type="entry name" value="MscS_channel_2nd"/>
</dbReference>
<evidence type="ECO:0000256" key="4">
    <source>
        <dbReference type="ARBA" id="ARBA00022989"/>
    </source>
</evidence>
<dbReference type="InterPro" id="IPR016846">
    <property type="entry name" value="cNMP-bd_ion_channel"/>
</dbReference>
<feature type="transmembrane region" description="Helical" evidence="6">
    <location>
        <begin position="6"/>
        <end position="27"/>
    </location>
</feature>
<dbReference type="InterPro" id="IPR023408">
    <property type="entry name" value="MscS_beta-dom_sf"/>
</dbReference>
<dbReference type="GO" id="GO:0008381">
    <property type="term" value="F:mechanosensitive monoatomic ion channel activity"/>
    <property type="evidence" value="ECO:0007669"/>
    <property type="project" value="UniProtKB-ARBA"/>
</dbReference>
<name>A0A370KEL9_9HYPH</name>
<evidence type="ECO:0000256" key="5">
    <source>
        <dbReference type="ARBA" id="ARBA00023136"/>
    </source>
</evidence>
<dbReference type="PANTHER" id="PTHR30566">
    <property type="entry name" value="YNAI-RELATED MECHANOSENSITIVE ION CHANNEL"/>
    <property type="match status" value="1"/>
</dbReference>
<dbReference type="InterPro" id="IPR018490">
    <property type="entry name" value="cNMP-bd_dom_sf"/>
</dbReference>
<feature type="domain" description="Cyclic nucleotide-binding" evidence="7">
    <location>
        <begin position="345"/>
        <end position="465"/>
    </location>
</feature>
<gene>
    <name evidence="8" type="ORF">B5K06_31725</name>
</gene>
<dbReference type="Pfam" id="PF00924">
    <property type="entry name" value="MS_channel_2nd"/>
    <property type="match status" value="1"/>
</dbReference>
<dbReference type="PROSITE" id="PS50042">
    <property type="entry name" value="CNMP_BINDING_3"/>
    <property type="match status" value="1"/>
</dbReference>
<evidence type="ECO:0000256" key="6">
    <source>
        <dbReference type="SAM" id="Phobius"/>
    </source>
</evidence>
<dbReference type="SUPFAM" id="SSF50182">
    <property type="entry name" value="Sm-like ribonucleoproteins"/>
    <property type="match status" value="1"/>
</dbReference>
<dbReference type="Gene3D" id="2.60.120.10">
    <property type="entry name" value="Jelly Rolls"/>
    <property type="match status" value="1"/>
</dbReference>
<dbReference type="Pfam" id="PF00027">
    <property type="entry name" value="cNMP_binding"/>
    <property type="match status" value="1"/>
</dbReference>
<keyword evidence="4 6" id="KW-1133">Transmembrane helix</keyword>
<dbReference type="SUPFAM" id="SSF82689">
    <property type="entry name" value="Mechanosensitive channel protein MscS (YggB), C-terminal domain"/>
    <property type="match status" value="1"/>
</dbReference>
<evidence type="ECO:0000256" key="1">
    <source>
        <dbReference type="ARBA" id="ARBA00004651"/>
    </source>
</evidence>
<dbReference type="Gene3D" id="2.30.30.60">
    <property type="match status" value="1"/>
</dbReference>
<dbReference type="EMBL" id="NAAC01000046">
    <property type="protein sequence ID" value="RDJ02662.1"/>
    <property type="molecule type" value="Genomic_DNA"/>
</dbReference>
<dbReference type="SMART" id="SM00100">
    <property type="entry name" value="cNMP"/>
    <property type="match status" value="1"/>
</dbReference>
<dbReference type="SUPFAM" id="SSF51206">
    <property type="entry name" value="cAMP-binding domain-like"/>
    <property type="match status" value="1"/>
</dbReference>
<dbReference type="InterPro" id="IPR014710">
    <property type="entry name" value="RmlC-like_jellyroll"/>
</dbReference>
<protein>
    <submittedName>
        <fullName evidence="8">Mechanosensitive ion channel protein</fullName>
    </submittedName>
</protein>
<feature type="transmembrane region" description="Helical" evidence="6">
    <location>
        <begin position="113"/>
        <end position="132"/>
    </location>
</feature>
<dbReference type="RefSeq" id="WP_114715725.1">
    <property type="nucleotide sequence ID" value="NZ_KZ857269.1"/>
</dbReference>
<dbReference type="PANTHER" id="PTHR30566:SF5">
    <property type="entry name" value="MECHANOSENSITIVE ION CHANNEL PROTEIN 1, MITOCHONDRIAL-RELATED"/>
    <property type="match status" value="1"/>
</dbReference>
<dbReference type="AlphaFoldDB" id="A0A370KEL9"/>
<keyword evidence="3 6" id="KW-0812">Transmembrane</keyword>
<evidence type="ECO:0000259" key="7">
    <source>
        <dbReference type="PROSITE" id="PS50042"/>
    </source>
</evidence>
<proteinExistence type="predicted"/>
<feature type="transmembrane region" description="Helical" evidence="6">
    <location>
        <begin position="81"/>
        <end position="101"/>
    </location>
</feature>